<protein>
    <submittedName>
        <fullName evidence="3">Uncharacterized protein</fullName>
    </submittedName>
</protein>
<proteinExistence type="predicted"/>
<evidence type="ECO:0000256" key="1">
    <source>
        <dbReference type="SAM" id="Phobius"/>
    </source>
</evidence>
<feature type="transmembrane region" description="Helical" evidence="1">
    <location>
        <begin position="38"/>
        <end position="62"/>
    </location>
</feature>
<name>A0A7Y4NUV8_9BACT</name>
<evidence type="ECO:0000313" key="3">
    <source>
        <dbReference type="EMBL" id="NOK36442.1"/>
    </source>
</evidence>
<feature type="transmembrane region" description="Helical" evidence="1">
    <location>
        <begin position="74"/>
        <end position="98"/>
    </location>
</feature>
<dbReference type="AlphaFoldDB" id="A0A7Y4NUV8"/>
<accession>A0A7Y4NUV8</accession>
<keyword evidence="1" id="KW-1133">Transmembrane helix</keyword>
<evidence type="ECO:0000256" key="2">
    <source>
        <dbReference type="SAM" id="SignalP"/>
    </source>
</evidence>
<organism evidence="3 4">
    <name type="scientific">Corallococcus exercitus</name>
    <dbReference type="NCBI Taxonomy" id="2316736"/>
    <lineage>
        <taxon>Bacteria</taxon>
        <taxon>Pseudomonadati</taxon>
        <taxon>Myxococcota</taxon>
        <taxon>Myxococcia</taxon>
        <taxon>Myxococcales</taxon>
        <taxon>Cystobacterineae</taxon>
        <taxon>Myxococcaceae</taxon>
        <taxon>Corallococcus</taxon>
    </lineage>
</organism>
<gene>
    <name evidence="3" type="ORF">HMI49_24855</name>
</gene>
<reference evidence="3 4" key="1">
    <citation type="submission" date="2020-05" db="EMBL/GenBank/DDBJ databases">
        <authorList>
            <person name="Whitworth D."/>
        </authorList>
    </citation>
    <scope>NUCLEOTIDE SEQUENCE [LARGE SCALE GENOMIC DNA]</scope>
    <source>
        <strain evidence="3 4">AB043B</strain>
    </source>
</reference>
<evidence type="ECO:0000313" key="4">
    <source>
        <dbReference type="Proteomes" id="UP000563426"/>
    </source>
</evidence>
<comment type="caution">
    <text evidence="3">The sequence shown here is derived from an EMBL/GenBank/DDBJ whole genome shotgun (WGS) entry which is preliminary data.</text>
</comment>
<dbReference type="RefSeq" id="WP_171436801.1">
    <property type="nucleotide sequence ID" value="NZ_JABFJV010000162.1"/>
</dbReference>
<sequence>MNVTLSLVVSAAVTLASAPALAQERGLDLPGGKPPPTGTGMLVVGSIMTGIGAVNLATSPLCKTSMVPRDTQDVCLGTSLVIGGALAAVGVPLLLVGISRHNNYVDWKRDHRALSALLDVGVAPTRGGAALTWNASF</sequence>
<keyword evidence="1" id="KW-0472">Membrane</keyword>
<keyword evidence="1" id="KW-0812">Transmembrane</keyword>
<feature type="signal peptide" evidence="2">
    <location>
        <begin position="1"/>
        <end position="22"/>
    </location>
</feature>
<dbReference type="EMBL" id="JABFJV010000162">
    <property type="protein sequence ID" value="NOK36442.1"/>
    <property type="molecule type" value="Genomic_DNA"/>
</dbReference>
<dbReference type="Proteomes" id="UP000563426">
    <property type="component" value="Unassembled WGS sequence"/>
</dbReference>
<keyword evidence="2" id="KW-0732">Signal</keyword>
<feature type="chain" id="PRO_5031500507" evidence="2">
    <location>
        <begin position="23"/>
        <end position="137"/>
    </location>
</feature>
<keyword evidence="4" id="KW-1185">Reference proteome</keyword>